<evidence type="ECO:0000256" key="1">
    <source>
        <dbReference type="SAM" id="Phobius"/>
    </source>
</evidence>
<sequence length="48" mass="5590">MKKWIGILSIIASSTLMVMGLLYLIQKKQNEKIGGRLIKVDYRFSKEF</sequence>
<keyword evidence="1" id="KW-0812">Transmembrane</keyword>
<feature type="transmembrane region" description="Helical" evidence="1">
    <location>
        <begin position="6"/>
        <end position="25"/>
    </location>
</feature>
<evidence type="ECO:0000313" key="3">
    <source>
        <dbReference type="Proteomes" id="UP000663499"/>
    </source>
</evidence>
<dbReference type="KEGG" id="alka:J0B03_11930"/>
<proteinExistence type="predicted"/>
<gene>
    <name evidence="2" type="ORF">J0B03_11930</name>
</gene>
<dbReference type="AlphaFoldDB" id="A0A974XGV5"/>
<evidence type="ECO:0000313" key="2">
    <source>
        <dbReference type="EMBL" id="QSX08475.1"/>
    </source>
</evidence>
<keyword evidence="1" id="KW-1133">Transmembrane helix</keyword>
<accession>A0A974XGV5</accession>
<keyword evidence="1" id="KW-0472">Membrane</keyword>
<dbReference type="EMBL" id="CP071444">
    <property type="protein sequence ID" value="QSX08475.1"/>
    <property type="molecule type" value="Genomic_DNA"/>
</dbReference>
<reference evidence="2" key="1">
    <citation type="submission" date="2021-03" db="EMBL/GenBank/DDBJ databases">
        <title>Alkalibacter marinus sp. nov., isolated from tidal flat sediment.</title>
        <authorList>
            <person name="Namirimu T."/>
            <person name="Yang J.-A."/>
            <person name="Yang S.-H."/>
            <person name="Kim Y.-J."/>
            <person name="Kwon K.K."/>
        </authorList>
    </citation>
    <scope>NUCLEOTIDE SEQUENCE</scope>
    <source>
        <strain evidence="2">ES005</strain>
    </source>
</reference>
<dbReference type="Proteomes" id="UP000663499">
    <property type="component" value="Chromosome"/>
</dbReference>
<organism evidence="2 3">
    <name type="scientific">Alkalibacter rhizosphaerae</name>
    <dbReference type="NCBI Taxonomy" id="2815577"/>
    <lineage>
        <taxon>Bacteria</taxon>
        <taxon>Bacillati</taxon>
        <taxon>Bacillota</taxon>
        <taxon>Clostridia</taxon>
        <taxon>Eubacteriales</taxon>
        <taxon>Eubacteriaceae</taxon>
        <taxon>Alkalibacter</taxon>
    </lineage>
</organism>
<name>A0A974XGV5_9FIRM</name>
<protein>
    <submittedName>
        <fullName evidence="2">Stress-responsive transcriptional regulator PspC</fullName>
    </submittedName>
</protein>
<keyword evidence="3" id="KW-1185">Reference proteome</keyword>
<dbReference type="RefSeq" id="WP_207299816.1">
    <property type="nucleotide sequence ID" value="NZ_CP071444.1"/>
</dbReference>